<dbReference type="PANTHER" id="PTHR43124:SF3">
    <property type="entry name" value="CHLORAMPHENICOL EFFLUX PUMP RV0191"/>
    <property type="match status" value="1"/>
</dbReference>
<evidence type="ECO:0000313" key="9">
    <source>
        <dbReference type="Proteomes" id="UP000326695"/>
    </source>
</evidence>
<reference evidence="9" key="1">
    <citation type="journal article" date="2019" name="J. Anim. Genet.">
        <title>Description and whole genome sequencing of Eikenella exigua sp. nov., isolated from brain abscess and blood.</title>
        <authorList>
            <person name="Stormo K.A."/>
            <person name="Nygaard R.M."/>
            <person name="Bruvold T.S."/>
            <person name="Dimmen G."/>
            <person name="Lindemann P.C."/>
            <person name="Jordal S."/>
            <person name="Kommedal O."/>
        </authorList>
    </citation>
    <scope>NUCLEOTIDE SEQUENCE [LARGE SCALE GENOMIC DNA]</scope>
    <source>
        <strain evidence="9">PXX</strain>
    </source>
</reference>
<keyword evidence="4 6" id="KW-1133">Transmembrane helix</keyword>
<evidence type="ECO:0000313" key="8">
    <source>
        <dbReference type="EMBL" id="QED92421.1"/>
    </source>
</evidence>
<dbReference type="Gene3D" id="1.20.1250.20">
    <property type="entry name" value="MFS general substrate transporter like domains"/>
    <property type="match status" value="2"/>
</dbReference>
<feature type="transmembrane region" description="Helical" evidence="6">
    <location>
        <begin position="224"/>
        <end position="247"/>
    </location>
</feature>
<evidence type="ECO:0000256" key="2">
    <source>
        <dbReference type="ARBA" id="ARBA00022475"/>
    </source>
</evidence>
<dbReference type="SUPFAM" id="SSF103473">
    <property type="entry name" value="MFS general substrate transporter"/>
    <property type="match status" value="1"/>
</dbReference>
<feature type="transmembrane region" description="Helical" evidence="6">
    <location>
        <begin position="50"/>
        <end position="71"/>
    </location>
</feature>
<dbReference type="EMBL" id="CP038018">
    <property type="protein sequence ID" value="QED92421.1"/>
    <property type="molecule type" value="Genomic_DNA"/>
</dbReference>
<dbReference type="GO" id="GO:0022857">
    <property type="term" value="F:transmembrane transporter activity"/>
    <property type="evidence" value="ECO:0007669"/>
    <property type="project" value="InterPro"/>
</dbReference>
<evidence type="ECO:0000259" key="7">
    <source>
        <dbReference type="PROSITE" id="PS50850"/>
    </source>
</evidence>
<feature type="transmembrane region" description="Helical" evidence="6">
    <location>
        <begin position="346"/>
        <end position="365"/>
    </location>
</feature>
<feature type="transmembrane region" description="Helical" evidence="6">
    <location>
        <begin position="12"/>
        <end position="30"/>
    </location>
</feature>
<feature type="transmembrane region" description="Helical" evidence="6">
    <location>
        <begin position="259"/>
        <end position="278"/>
    </location>
</feature>
<feature type="transmembrane region" description="Helical" evidence="6">
    <location>
        <begin position="83"/>
        <end position="101"/>
    </location>
</feature>
<dbReference type="Pfam" id="PF07690">
    <property type="entry name" value="MFS_1"/>
    <property type="match status" value="1"/>
</dbReference>
<dbReference type="GO" id="GO:0005886">
    <property type="term" value="C:plasma membrane"/>
    <property type="evidence" value="ECO:0007669"/>
    <property type="project" value="UniProtKB-SubCell"/>
</dbReference>
<name>A0AAX1F8K4_9NEIS</name>
<keyword evidence="9" id="KW-1185">Reference proteome</keyword>
<accession>A0AAX1F8K4</accession>
<dbReference type="InterPro" id="IPR050189">
    <property type="entry name" value="MFS_Efflux_Transporters"/>
</dbReference>
<feature type="transmembrane region" description="Helical" evidence="6">
    <location>
        <begin position="290"/>
        <end position="309"/>
    </location>
</feature>
<feature type="transmembrane region" description="Helical" evidence="6">
    <location>
        <begin position="140"/>
        <end position="160"/>
    </location>
</feature>
<dbReference type="PANTHER" id="PTHR43124">
    <property type="entry name" value="PURINE EFFLUX PUMP PBUE"/>
    <property type="match status" value="1"/>
</dbReference>
<dbReference type="InterPro" id="IPR036259">
    <property type="entry name" value="MFS_trans_sf"/>
</dbReference>
<dbReference type="KEGG" id="eex:EZJ17_07215"/>
<dbReference type="PROSITE" id="PS50850">
    <property type="entry name" value="MFS"/>
    <property type="match status" value="1"/>
</dbReference>
<dbReference type="AlphaFoldDB" id="A0AAX1F8K4"/>
<dbReference type="RefSeq" id="WP_067441382.1">
    <property type="nucleotide sequence ID" value="NZ_CP038018.1"/>
</dbReference>
<keyword evidence="3 6" id="KW-0812">Transmembrane</keyword>
<evidence type="ECO:0000256" key="6">
    <source>
        <dbReference type="SAM" id="Phobius"/>
    </source>
</evidence>
<sequence>MSNKTEFQLGGTRAWIVWVIAVLFVVWLFNVQTGYAIVNDSVSKALNLSIDQVGLIAATYTWTFAIAQMFSGALLDKLGSRKILIPAITLVIIGVFLFAFAQSFEMLLLSQVVLAIGSSAGFVGAGYVGGVWFGMAKFGLMFGLVQLVAALSSAFGQTGFDFALANWDWRTIITGFGIFGVLLLVAAVMFVCNPAPVESPKSSVGEFVSSVLQSIVEVLKKSQIWAISIQGAIVFGTILALGVVWGPKLLIAHGMDPSAANHATACLWLGLAVGSPLIDRISNATKSRKLPITIATMVQMLVLAGAMYIDVTPTTAMVLYFIFGFCNAGHMLNFTAASDNVPPHRIGTSSSIVNGSMFIAGGILMGLPGKMLAGTQETLADYQAALQPTLIALAVALIIALLWIKESFPKQQ</sequence>
<dbReference type="InterPro" id="IPR020846">
    <property type="entry name" value="MFS_dom"/>
</dbReference>
<feature type="transmembrane region" description="Helical" evidence="6">
    <location>
        <begin position="315"/>
        <end position="334"/>
    </location>
</feature>
<dbReference type="Proteomes" id="UP000326695">
    <property type="component" value="Chromosome"/>
</dbReference>
<protein>
    <submittedName>
        <fullName evidence="8">MFS transporter</fullName>
    </submittedName>
</protein>
<organism evidence="8 9">
    <name type="scientific">Eikenella exigua</name>
    <dbReference type="NCBI Taxonomy" id="2528037"/>
    <lineage>
        <taxon>Bacteria</taxon>
        <taxon>Pseudomonadati</taxon>
        <taxon>Pseudomonadota</taxon>
        <taxon>Betaproteobacteria</taxon>
        <taxon>Neisseriales</taxon>
        <taxon>Neisseriaceae</taxon>
        <taxon>Eikenella</taxon>
    </lineage>
</organism>
<feature type="transmembrane region" description="Helical" evidence="6">
    <location>
        <begin position="172"/>
        <end position="192"/>
    </location>
</feature>
<evidence type="ECO:0000256" key="3">
    <source>
        <dbReference type="ARBA" id="ARBA00022692"/>
    </source>
</evidence>
<evidence type="ECO:0000256" key="4">
    <source>
        <dbReference type="ARBA" id="ARBA00022989"/>
    </source>
</evidence>
<gene>
    <name evidence="8" type="ORF">EZJ17_07215</name>
</gene>
<comment type="subcellular location">
    <subcellularLocation>
        <location evidence="1">Cell membrane</location>
        <topology evidence="1">Multi-pass membrane protein</topology>
    </subcellularLocation>
</comment>
<feature type="transmembrane region" description="Helical" evidence="6">
    <location>
        <begin position="107"/>
        <end position="128"/>
    </location>
</feature>
<feature type="transmembrane region" description="Helical" evidence="6">
    <location>
        <begin position="385"/>
        <end position="404"/>
    </location>
</feature>
<evidence type="ECO:0000256" key="5">
    <source>
        <dbReference type="ARBA" id="ARBA00023136"/>
    </source>
</evidence>
<evidence type="ECO:0000256" key="1">
    <source>
        <dbReference type="ARBA" id="ARBA00004651"/>
    </source>
</evidence>
<proteinExistence type="predicted"/>
<keyword evidence="5 6" id="KW-0472">Membrane</keyword>
<dbReference type="InterPro" id="IPR011701">
    <property type="entry name" value="MFS"/>
</dbReference>
<keyword evidence="2" id="KW-1003">Cell membrane</keyword>
<feature type="domain" description="Major facilitator superfamily (MFS) profile" evidence="7">
    <location>
        <begin position="16"/>
        <end position="412"/>
    </location>
</feature>